<keyword evidence="2" id="KW-1185">Reference proteome</keyword>
<organism evidence="1 2">
    <name type="scientific">Puccinia coronata f. sp. avenae</name>
    <dbReference type="NCBI Taxonomy" id="200324"/>
    <lineage>
        <taxon>Eukaryota</taxon>
        <taxon>Fungi</taxon>
        <taxon>Dikarya</taxon>
        <taxon>Basidiomycota</taxon>
        <taxon>Pucciniomycotina</taxon>
        <taxon>Pucciniomycetes</taxon>
        <taxon>Pucciniales</taxon>
        <taxon>Pucciniaceae</taxon>
        <taxon>Puccinia</taxon>
    </lineage>
</organism>
<name>A0A2N5SJJ0_9BASI</name>
<proteinExistence type="predicted"/>
<dbReference type="EMBL" id="PGCJ01000950">
    <property type="protein sequence ID" value="PLW13417.1"/>
    <property type="molecule type" value="Genomic_DNA"/>
</dbReference>
<evidence type="ECO:0000313" key="1">
    <source>
        <dbReference type="EMBL" id="PLW13417.1"/>
    </source>
</evidence>
<dbReference type="Proteomes" id="UP000235388">
    <property type="component" value="Unassembled WGS sequence"/>
</dbReference>
<protein>
    <submittedName>
        <fullName evidence="1">Uncharacterized protein</fullName>
    </submittedName>
</protein>
<accession>A0A2N5SJJ0</accession>
<dbReference type="AlphaFoldDB" id="A0A2N5SJJ0"/>
<reference evidence="1 2" key="1">
    <citation type="submission" date="2017-11" db="EMBL/GenBank/DDBJ databases">
        <title>De novo assembly and phasing of dikaryotic genomes from two isolates of Puccinia coronata f. sp. avenae, the causal agent of oat crown rust.</title>
        <authorList>
            <person name="Miller M.E."/>
            <person name="Zhang Y."/>
            <person name="Omidvar V."/>
            <person name="Sperschneider J."/>
            <person name="Schwessinger B."/>
            <person name="Raley C."/>
            <person name="Palmer J.M."/>
            <person name="Garnica D."/>
            <person name="Upadhyaya N."/>
            <person name="Rathjen J."/>
            <person name="Taylor J.M."/>
            <person name="Park R.F."/>
            <person name="Dodds P.N."/>
            <person name="Hirsch C.D."/>
            <person name="Kianian S.F."/>
            <person name="Figueroa M."/>
        </authorList>
    </citation>
    <scope>NUCLEOTIDE SEQUENCE [LARGE SCALE GENOMIC DNA]</scope>
    <source>
        <strain evidence="1">12NC29</strain>
    </source>
</reference>
<sequence>MSQVPETTWDQQTWKDAFLILPHTILLAPRFLAQQPNQDQDIPLKILDHAQDLYHFSNSFKDLFRRSLPFLDQYHLTSAQCAPDLPKLCFLRFSSKSSHFPHLFPSLVSS</sequence>
<evidence type="ECO:0000313" key="2">
    <source>
        <dbReference type="Proteomes" id="UP000235388"/>
    </source>
</evidence>
<gene>
    <name evidence="1" type="ORF">PCANC_22202</name>
</gene>
<dbReference type="OrthoDB" id="10257085at2759"/>
<comment type="caution">
    <text evidence="1">The sequence shown here is derived from an EMBL/GenBank/DDBJ whole genome shotgun (WGS) entry which is preliminary data.</text>
</comment>